<protein>
    <submittedName>
        <fullName evidence="1">Uncharacterized protein</fullName>
    </submittedName>
</protein>
<dbReference type="KEGG" id="vab:WPS_00510"/>
<dbReference type="AlphaFoldDB" id="A0AAN1XRR3"/>
<keyword evidence="2" id="KW-1185">Reference proteome</keyword>
<evidence type="ECO:0000313" key="2">
    <source>
        <dbReference type="Proteomes" id="UP001317532"/>
    </source>
</evidence>
<organism evidence="1 2">
    <name type="scientific">Vulcanimicrobium alpinum</name>
    <dbReference type="NCBI Taxonomy" id="3016050"/>
    <lineage>
        <taxon>Bacteria</taxon>
        <taxon>Bacillati</taxon>
        <taxon>Vulcanimicrobiota</taxon>
        <taxon>Vulcanimicrobiia</taxon>
        <taxon>Vulcanimicrobiales</taxon>
        <taxon>Vulcanimicrobiaceae</taxon>
        <taxon>Vulcanimicrobium</taxon>
    </lineage>
</organism>
<dbReference type="EMBL" id="AP025523">
    <property type="protein sequence ID" value="BDE04775.1"/>
    <property type="molecule type" value="Genomic_DNA"/>
</dbReference>
<dbReference type="Proteomes" id="UP001317532">
    <property type="component" value="Chromosome"/>
</dbReference>
<gene>
    <name evidence="1" type="ORF">WPS_00510</name>
</gene>
<dbReference type="RefSeq" id="WP_317995866.1">
    <property type="nucleotide sequence ID" value="NZ_AP025523.1"/>
</dbReference>
<reference evidence="1 2" key="1">
    <citation type="journal article" date="2022" name="ISME Commun">
        <title>Vulcanimicrobium alpinus gen. nov. sp. nov., the first cultivated representative of the candidate phylum 'Eremiobacterota', is a metabolically versatile aerobic anoxygenic phototroph.</title>
        <authorList>
            <person name="Yabe S."/>
            <person name="Muto K."/>
            <person name="Abe K."/>
            <person name="Yokota A."/>
            <person name="Staudigel H."/>
            <person name="Tebo B.M."/>
        </authorList>
    </citation>
    <scope>NUCLEOTIDE SEQUENCE [LARGE SCALE GENOMIC DNA]</scope>
    <source>
        <strain evidence="1 2">WC8-2</strain>
    </source>
</reference>
<proteinExistence type="predicted"/>
<accession>A0AAN1XRR3</accession>
<evidence type="ECO:0000313" key="1">
    <source>
        <dbReference type="EMBL" id="BDE04775.1"/>
    </source>
</evidence>
<sequence length="68" mass="7510">MSDDTPLEQLEAASRDVEDLATRVVLRGRAFGAEVGAHNRIEIVRRRLKLAQDELASYPGSADDITDE</sequence>
<name>A0AAN1XRR3_UNVUL</name>